<reference evidence="1" key="1">
    <citation type="submission" date="2022-07" db="EMBL/GenBank/DDBJ databases">
        <title>Genome Sequence of Leucocoprinus birnbaumii.</title>
        <authorList>
            <person name="Buettner E."/>
        </authorList>
    </citation>
    <scope>NUCLEOTIDE SEQUENCE</scope>
    <source>
        <strain evidence="1">VT141</strain>
    </source>
</reference>
<dbReference type="EMBL" id="JANIEX010000532">
    <property type="protein sequence ID" value="KAJ3565867.1"/>
    <property type="molecule type" value="Genomic_DNA"/>
</dbReference>
<comment type="caution">
    <text evidence="1">The sequence shown here is derived from an EMBL/GenBank/DDBJ whole genome shotgun (WGS) entry which is preliminary data.</text>
</comment>
<evidence type="ECO:0000313" key="1">
    <source>
        <dbReference type="EMBL" id="KAJ3565867.1"/>
    </source>
</evidence>
<dbReference type="Proteomes" id="UP001213000">
    <property type="component" value="Unassembled WGS sequence"/>
</dbReference>
<accession>A0AAD5VSP1</accession>
<proteinExistence type="predicted"/>
<keyword evidence="2" id="KW-1185">Reference proteome</keyword>
<name>A0AAD5VSP1_9AGAR</name>
<dbReference type="AlphaFoldDB" id="A0AAD5VSP1"/>
<evidence type="ECO:0000313" key="2">
    <source>
        <dbReference type="Proteomes" id="UP001213000"/>
    </source>
</evidence>
<sequence>MSSPSSAVGMLKAAMTSSSTMAALPFIVFSTWPRFGRRPSAPLASRCNRRFCTTSTSSRLTISAFAFPSLSPALLTAPSTSPNVPGPSALRTLLGAEEIAGAVSLSFFFLGSLFRSCQWQADDLQVPPSSPPKHQVGLHCAMLAESPQSSLPDAGRCVNLRDGDVGAYDGQCLNMKAARQHHESSQPTSTVLSWTLQLTPPHANTPSEFNVPVSFTVGTTPAGTQYLIPSFLQPATDVALEAEAFVRRTGATNAPGGTRYGLSYKDAGHRLYLAEARKARVFKNATISSHAIATEAADLIEDIEQKLKAIDAGTSQNSGNPQSPNIP</sequence>
<gene>
    <name evidence="1" type="ORF">NP233_g7368</name>
</gene>
<organism evidence="1 2">
    <name type="scientific">Leucocoprinus birnbaumii</name>
    <dbReference type="NCBI Taxonomy" id="56174"/>
    <lineage>
        <taxon>Eukaryota</taxon>
        <taxon>Fungi</taxon>
        <taxon>Dikarya</taxon>
        <taxon>Basidiomycota</taxon>
        <taxon>Agaricomycotina</taxon>
        <taxon>Agaricomycetes</taxon>
        <taxon>Agaricomycetidae</taxon>
        <taxon>Agaricales</taxon>
        <taxon>Agaricineae</taxon>
        <taxon>Agaricaceae</taxon>
        <taxon>Leucocoprinus</taxon>
    </lineage>
</organism>
<protein>
    <submittedName>
        <fullName evidence="1">Uncharacterized protein</fullName>
    </submittedName>
</protein>